<feature type="region of interest" description="Disordered" evidence="1">
    <location>
        <begin position="263"/>
        <end position="282"/>
    </location>
</feature>
<organism evidence="2 3">
    <name type="scientific">Puccinia triticina</name>
    <dbReference type="NCBI Taxonomy" id="208348"/>
    <lineage>
        <taxon>Eukaryota</taxon>
        <taxon>Fungi</taxon>
        <taxon>Dikarya</taxon>
        <taxon>Basidiomycota</taxon>
        <taxon>Pucciniomycotina</taxon>
        <taxon>Pucciniomycetes</taxon>
        <taxon>Pucciniales</taxon>
        <taxon>Pucciniaceae</taxon>
        <taxon>Puccinia</taxon>
    </lineage>
</organism>
<name>A0ABY7CWL7_9BASI</name>
<dbReference type="RefSeq" id="XP_053022672.1">
    <property type="nucleotide sequence ID" value="XM_053171592.1"/>
</dbReference>
<keyword evidence="3" id="KW-1185">Reference proteome</keyword>
<dbReference type="EMBL" id="CP110428">
    <property type="protein sequence ID" value="WAQ87117.1"/>
    <property type="molecule type" value="Genomic_DNA"/>
</dbReference>
<evidence type="ECO:0000313" key="3">
    <source>
        <dbReference type="Proteomes" id="UP001164743"/>
    </source>
</evidence>
<accession>A0ABY7CWL7</accession>
<proteinExistence type="predicted"/>
<gene>
    <name evidence="2" type="ORF">PtA15_8A18</name>
</gene>
<protein>
    <submittedName>
        <fullName evidence="2">Uncharacterized protein</fullName>
    </submittedName>
</protein>
<reference evidence="2" key="1">
    <citation type="submission" date="2022-10" db="EMBL/GenBank/DDBJ databases">
        <title>Puccinia triticina Genome sequencing and assembly.</title>
        <authorList>
            <person name="Li C."/>
        </authorList>
    </citation>
    <scope>NUCLEOTIDE SEQUENCE</scope>
    <source>
        <strain evidence="2">Pt15</strain>
    </source>
</reference>
<evidence type="ECO:0000313" key="2">
    <source>
        <dbReference type="EMBL" id="WAQ87117.1"/>
    </source>
</evidence>
<sequence length="550" mass="61771">MKAFKASLKAKLDVSPLDFHFSTVYGIDEILQLAKNAELIGSSWQAPIMIPEDCASDATLQPHSSFAEPVQPIRTDDGSLISQLNDALLLGQTIECESPLLYLPNPHESAPVLDSLKHAHPSHYHSFQVGSTDAREAKEHQSLRPMKRQRLYSDALETTTSTSANPNSPPSVASARDIADEEFVASLLNDPMDFDEFGQRLFSDFPEASTSVLDQSRVVPASHHQLPADSSASRPNLDLSGQHETGIDKPRTRQIIDLTGSLKVESTTGESSSTYPTSGKGIGPVPSSFNVDAIPVYKSSRTRIVKVYDHITSHVPTAPWNDLQVHEGEKPREKQFEYLPCIVSNQALSSTTGFKDFKSGIPERKAMLLWVAKQIFCPQDSLPVIGYVQPHQLQKGFGPVQQWIIWYLHFQDQEQAYVTATAIFGLWWKTQFPEEWQNLMKINHSFWDLMADCARKMPIGPNETQAIGFFKTEITNPPPDLAAFKLDELRRLTQESQFDHLIIKSRISPEKVLTEERGILDRFCEIYKEMNQAAKELRSENGKLMDYQFS</sequence>
<feature type="region of interest" description="Disordered" evidence="1">
    <location>
        <begin position="220"/>
        <end position="245"/>
    </location>
</feature>
<feature type="compositionally biased region" description="Polar residues" evidence="1">
    <location>
        <begin position="264"/>
        <end position="277"/>
    </location>
</feature>
<feature type="region of interest" description="Disordered" evidence="1">
    <location>
        <begin position="127"/>
        <end position="150"/>
    </location>
</feature>
<evidence type="ECO:0000256" key="1">
    <source>
        <dbReference type="SAM" id="MobiDB-lite"/>
    </source>
</evidence>
<dbReference type="GeneID" id="77812476"/>
<dbReference type="Proteomes" id="UP001164743">
    <property type="component" value="Chromosome 8A"/>
</dbReference>
<feature type="compositionally biased region" description="Basic and acidic residues" evidence="1">
    <location>
        <begin position="133"/>
        <end position="142"/>
    </location>
</feature>